<keyword evidence="1" id="KW-0560">Oxidoreductase</keyword>
<evidence type="ECO:0000259" key="2">
    <source>
        <dbReference type="SMART" id="SM00829"/>
    </source>
</evidence>
<dbReference type="PANTHER" id="PTHR43401:SF1">
    <property type="entry name" value="ENOYL REDUCTASE (ER) DOMAIN-CONTAINING PROTEIN"/>
    <property type="match status" value="1"/>
</dbReference>
<dbReference type="Gene3D" id="3.90.180.10">
    <property type="entry name" value="Medium-chain alcohol dehydrogenases, catalytic domain"/>
    <property type="match status" value="1"/>
</dbReference>
<dbReference type="Pfam" id="PF08240">
    <property type="entry name" value="ADH_N"/>
    <property type="match status" value="1"/>
</dbReference>
<protein>
    <recommendedName>
        <fullName evidence="2">Enoyl reductase (ER) domain-containing protein</fullName>
    </recommendedName>
</protein>
<dbReference type="InterPro" id="IPR011032">
    <property type="entry name" value="GroES-like_sf"/>
</dbReference>
<dbReference type="Gene3D" id="3.40.50.720">
    <property type="entry name" value="NAD(P)-binding Rossmann-like Domain"/>
    <property type="match status" value="1"/>
</dbReference>
<sequence>MTSVQRSKAVVLTESNTPLQIWERDVPPPADGCINIRVLRAGVCGTDPHLWKGDQTLGGPVVLGHEGLGQIIELGKGVTTDHASSPIAVGDIVYWNPIRPCNSCYDCTVTQDFTACTNGTFWSPANQSQVWASYTEVATLLPNNSFYRVDQRVPLDAYIALGCALPTMLQAVDALGGISRGCTVVVQGAGPVGLAAIMLSKLAGAEHIVCIEGNKARLQQAVGFGVTIPIDMRSPELASMEQRRGYISRAVGARGVNLVVECSGNAAAFEEGINLLARSGKYLLVGTWAGSSKVAVSPFQVVQNALTIIGSTYASPGHYYRAIKVVQANHRHFPLVECVTHRYELADAQRALEDVAAGKVTKAVIFPQGIDK</sequence>
<gene>
    <name evidence="3" type="ORF">M430DRAFT_14904</name>
</gene>
<reference evidence="3 4" key="1">
    <citation type="journal article" date="2018" name="New Phytol.">
        <title>Comparative genomics and transcriptomics depict ericoid mycorrhizal fungi as versatile saprotrophs and plant mutualists.</title>
        <authorList>
            <person name="Martino E."/>
            <person name="Morin E."/>
            <person name="Grelet G.A."/>
            <person name="Kuo A."/>
            <person name="Kohler A."/>
            <person name="Daghino S."/>
            <person name="Barry K.W."/>
            <person name="Cichocki N."/>
            <person name="Clum A."/>
            <person name="Dockter R.B."/>
            <person name="Hainaut M."/>
            <person name="Kuo R.C."/>
            <person name="LaButti K."/>
            <person name="Lindahl B.D."/>
            <person name="Lindquist E.A."/>
            <person name="Lipzen A."/>
            <person name="Khouja H.R."/>
            <person name="Magnuson J."/>
            <person name="Murat C."/>
            <person name="Ohm R.A."/>
            <person name="Singer S.W."/>
            <person name="Spatafora J.W."/>
            <person name="Wang M."/>
            <person name="Veneault-Fourrey C."/>
            <person name="Henrissat B."/>
            <person name="Grigoriev I.V."/>
            <person name="Martin F.M."/>
            <person name="Perotto S."/>
        </authorList>
    </citation>
    <scope>NUCLEOTIDE SEQUENCE [LARGE SCALE GENOMIC DNA]</scope>
    <source>
        <strain evidence="3 4">ATCC 22711</strain>
    </source>
</reference>
<evidence type="ECO:0000313" key="3">
    <source>
        <dbReference type="EMBL" id="PSS27641.1"/>
    </source>
</evidence>
<dbReference type="OrthoDB" id="1879366at2759"/>
<dbReference type="GeneID" id="36571227"/>
<evidence type="ECO:0000313" key="4">
    <source>
        <dbReference type="Proteomes" id="UP000241818"/>
    </source>
</evidence>
<dbReference type="SUPFAM" id="SSF50129">
    <property type="entry name" value="GroES-like"/>
    <property type="match status" value="1"/>
</dbReference>
<dbReference type="RefSeq" id="XP_024725166.1">
    <property type="nucleotide sequence ID" value="XM_024863146.1"/>
</dbReference>
<proteinExistence type="predicted"/>
<dbReference type="Pfam" id="PF00107">
    <property type="entry name" value="ADH_zinc_N"/>
    <property type="match status" value="1"/>
</dbReference>
<dbReference type="CDD" id="cd08231">
    <property type="entry name" value="MDR_TM0436_like"/>
    <property type="match status" value="1"/>
</dbReference>
<dbReference type="GO" id="GO:0016491">
    <property type="term" value="F:oxidoreductase activity"/>
    <property type="evidence" value="ECO:0007669"/>
    <property type="project" value="UniProtKB-KW"/>
</dbReference>
<dbReference type="InterPro" id="IPR050129">
    <property type="entry name" value="Zn_alcohol_dh"/>
</dbReference>
<dbReference type="Proteomes" id="UP000241818">
    <property type="component" value="Unassembled WGS sequence"/>
</dbReference>
<organism evidence="3 4">
    <name type="scientific">Amorphotheca resinae ATCC 22711</name>
    <dbReference type="NCBI Taxonomy" id="857342"/>
    <lineage>
        <taxon>Eukaryota</taxon>
        <taxon>Fungi</taxon>
        <taxon>Dikarya</taxon>
        <taxon>Ascomycota</taxon>
        <taxon>Pezizomycotina</taxon>
        <taxon>Leotiomycetes</taxon>
        <taxon>Helotiales</taxon>
        <taxon>Amorphothecaceae</taxon>
        <taxon>Amorphotheca</taxon>
    </lineage>
</organism>
<keyword evidence="4" id="KW-1185">Reference proteome</keyword>
<evidence type="ECO:0000256" key="1">
    <source>
        <dbReference type="ARBA" id="ARBA00023002"/>
    </source>
</evidence>
<accession>A0A2T3BE11</accession>
<dbReference type="InterPro" id="IPR013154">
    <property type="entry name" value="ADH-like_N"/>
</dbReference>
<feature type="domain" description="Enoyl reductase (ER)" evidence="2">
    <location>
        <begin position="14"/>
        <end position="365"/>
    </location>
</feature>
<name>A0A2T3BE11_AMORE</name>
<dbReference type="SMART" id="SM00829">
    <property type="entry name" value="PKS_ER"/>
    <property type="match status" value="1"/>
</dbReference>
<dbReference type="PANTHER" id="PTHR43401">
    <property type="entry name" value="L-THREONINE 3-DEHYDROGENASE"/>
    <property type="match status" value="1"/>
</dbReference>
<dbReference type="STRING" id="857342.A0A2T3BE11"/>
<dbReference type="EMBL" id="KZ679006">
    <property type="protein sequence ID" value="PSS27641.1"/>
    <property type="molecule type" value="Genomic_DNA"/>
</dbReference>
<dbReference type="InterPro" id="IPR036291">
    <property type="entry name" value="NAD(P)-bd_dom_sf"/>
</dbReference>
<dbReference type="AlphaFoldDB" id="A0A2T3BE11"/>
<dbReference type="SUPFAM" id="SSF51735">
    <property type="entry name" value="NAD(P)-binding Rossmann-fold domains"/>
    <property type="match status" value="1"/>
</dbReference>
<dbReference type="InterPro" id="IPR013149">
    <property type="entry name" value="ADH-like_C"/>
</dbReference>
<dbReference type="InterPro" id="IPR020843">
    <property type="entry name" value="ER"/>
</dbReference>
<dbReference type="InParanoid" id="A0A2T3BE11"/>